<dbReference type="Proteomes" id="UP001434883">
    <property type="component" value="Unassembled WGS sequence"/>
</dbReference>
<proteinExistence type="predicted"/>
<evidence type="ECO:0000313" key="1">
    <source>
        <dbReference type="EMBL" id="MEQ2206252.1"/>
    </source>
</evidence>
<comment type="caution">
    <text evidence="1">The sequence shown here is derived from an EMBL/GenBank/DDBJ whole genome shotgun (WGS) entry which is preliminary data.</text>
</comment>
<feature type="non-terminal residue" evidence="1">
    <location>
        <position position="53"/>
    </location>
</feature>
<evidence type="ECO:0000313" key="2">
    <source>
        <dbReference type="Proteomes" id="UP001434883"/>
    </source>
</evidence>
<organism evidence="1 2">
    <name type="scientific">Xenoophorus captivus</name>
    <dbReference type="NCBI Taxonomy" id="1517983"/>
    <lineage>
        <taxon>Eukaryota</taxon>
        <taxon>Metazoa</taxon>
        <taxon>Chordata</taxon>
        <taxon>Craniata</taxon>
        <taxon>Vertebrata</taxon>
        <taxon>Euteleostomi</taxon>
        <taxon>Actinopterygii</taxon>
        <taxon>Neopterygii</taxon>
        <taxon>Teleostei</taxon>
        <taxon>Neoteleostei</taxon>
        <taxon>Acanthomorphata</taxon>
        <taxon>Ovalentaria</taxon>
        <taxon>Atherinomorphae</taxon>
        <taxon>Cyprinodontiformes</taxon>
        <taxon>Goodeidae</taxon>
        <taxon>Xenoophorus</taxon>
    </lineage>
</organism>
<accession>A0ABV0RDM9</accession>
<gene>
    <name evidence="1" type="ORF">XENOCAPTIV_026500</name>
</gene>
<dbReference type="EMBL" id="JAHRIN010042670">
    <property type="protein sequence ID" value="MEQ2206252.1"/>
    <property type="molecule type" value="Genomic_DNA"/>
</dbReference>
<reference evidence="1 2" key="1">
    <citation type="submission" date="2021-06" db="EMBL/GenBank/DDBJ databases">
        <authorList>
            <person name="Palmer J.M."/>
        </authorList>
    </citation>
    <scope>NUCLEOTIDE SEQUENCE [LARGE SCALE GENOMIC DNA]</scope>
    <source>
        <strain evidence="1 2">XC_2019</strain>
        <tissue evidence="1">Muscle</tissue>
    </source>
</reference>
<name>A0ABV0RDM9_9TELE</name>
<evidence type="ECO:0008006" key="3">
    <source>
        <dbReference type="Google" id="ProtNLM"/>
    </source>
</evidence>
<protein>
    <recommendedName>
        <fullName evidence="3">Reverse transcriptase RNase H-like domain-containing protein</fullName>
    </recommendedName>
</protein>
<sequence length="53" mass="6042">MRVVAFASRTISSAERKYSTVEHYYSKWPEVAFTSTVTTDVIIRLLATVSSRE</sequence>
<keyword evidence="2" id="KW-1185">Reference proteome</keyword>